<evidence type="ECO:0000313" key="1">
    <source>
        <dbReference type="EMBL" id="GAA6411232.1"/>
    </source>
</evidence>
<sequence length="47" mass="5512">MTADITVSWSINIVNKFTNHRGVGLFLDENSPILLYRFTKYKGYKFI</sequence>
<accession>A0ABQ0BIH0</accession>
<dbReference type="Proteomes" id="UP001600943">
    <property type="component" value="Unassembled WGS sequence"/>
</dbReference>
<proteinExistence type="predicted"/>
<evidence type="ECO:0000313" key="2">
    <source>
        <dbReference type="Proteomes" id="UP001600943"/>
    </source>
</evidence>
<protein>
    <submittedName>
        <fullName evidence="1">Uncharacterized protein</fullName>
    </submittedName>
</protein>
<reference evidence="1 2" key="1">
    <citation type="submission" date="2024-04" db="EMBL/GenBank/DDBJ databases">
        <title>Defined microbial consortia suppress multidrug-resistant proinflammatory Enterobacteriaceae via ecological control.</title>
        <authorList>
            <person name="Furuichi M."/>
            <person name="Kawaguchi T."/>
            <person name="Pust M."/>
            <person name="Yasuma K."/>
            <person name="Plichta D."/>
            <person name="Hasegawa N."/>
            <person name="Ohya T."/>
            <person name="Bhattarai S."/>
            <person name="Sasajima S."/>
            <person name="Aoto Y."/>
            <person name="Tuganbaev T."/>
            <person name="Yaginuma M."/>
            <person name="Ueda M."/>
            <person name="Okahashi N."/>
            <person name="Amafuji K."/>
            <person name="Kiridooshi Y."/>
            <person name="Sugita K."/>
            <person name="Strazar M."/>
            <person name="Skelly A."/>
            <person name="Suda W."/>
            <person name="Hattori M."/>
            <person name="Nakamoto N."/>
            <person name="Caballero S."/>
            <person name="Norman J."/>
            <person name="Olle B."/>
            <person name="Tanoue T."/>
            <person name="Arita M."/>
            <person name="Bucci V."/>
            <person name="Atarashi K."/>
            <person name="Xavier R."/>
            <person name="Honda K."/>
        </authorList>
    </citation>
    <scope>NUCLEOTIDE SEQUENCE [LARGE SCALE GENOMIC DNA]</scope>
    <source>
        <strain evidence="2">k04-0078-D8-1</strain>
    </source>
</reference>
<dbReference type="EMBL" id="BAABYW010000002">
    <property type="protein sequence ID" value="GAA6411232.1"/>
    <property type="molecule type" value="Genomic_DNA"/>
</dbReference>
<comment type="caution">
    <text evidence="1">The sequence shown here is derived from an EMBL/GenBank/DDBJ whole genome shotgun (WGS) entry which is preliminary data.</text>
</comment>
<name>A0ABQ0BIH0_9FIRM</name>
<gene>
    <name evidence="1" type="ORF">K040078D81_53490</name>
</gene>
<organism evidence="1 2">
    <name type="scientific">Blautia hominis</name>
    <dbReference type="NCBI Taxonomy" id="2025493"/>
    <lineage>
        <taxon>Bacteria</taxon>
        <taxon>Bacillati</taxon>
        <taxon>Bacillota</taxon>
        <taxon>Clostridia</taxon>
        <taxon>Lachnospirales</taxon>
        <taxon>Lachnospiraceae</taxon>
        <taxon>Blautia</taxon>
    </lineage>
</organism>
<keyword evidence="2" id="KW-1185">Reference proteome</keyword>